<organism evidence="1 2">
    <name type="scientific">Algibacter miyuki</name>
    <dbReference type="NCBI Taxonomy" id="1306933"/>
    <lineage>
        <taxon>Bacteria</taxon>
        <taxon>Pseudomonadati</taxon>
        <taxon>Bacteroidota</taxon>
        <taxon>Flavobacteriia</taxon>
        <taxon>Flavobacteriales</taxon>
        <taxon>Flavobacteriaceae</taxon>
        <taxon>Algibacter</taxon>
    </lineage>
</organism>
<dbReference type="EMBL" id="JBHMFA010000009">
    <property type="protein sequence ID" value="MFB9105739.1"/>
    <property type="molecule type" value="Genomic_DNA"/>
</dbReference>
<evidence type="ECO:0008006" key="3">
    <source>
        <dbReference type="Google" id="ProtNLM"/>
    </source>
</evidence>
<evidence type="ECO:0000313" key="2">
    <source>
        <dbReference type="Proteomes" id="UP001589590"/>
    </source>
</evidence>
<sequence length="187" mass="20739">MLSQQEFTVPNQEIVLEFNQENVSSQETLSAVAQVKQQLQDLGAHNIQVKQTAKGTLKITYYSDADVASIKKTFSKSTKDVLNSTPFKDNNKSAEFPSEGNMAYNLDVYEIESSKTASLGLNGACVLNTDSKSDRFFDRNMLFSIEPGKVSEECNSIKTAYKVRRNVSISTQNNLHNIPEVRAGPTC</sequence>
<accession>A0ABV5H1G7</accession>
<name>A0ABV5H1G7_9FLAO</name>
<comment type="caution">
    <text evidence="1">The sequence shown here is derived from an EMBL/GenBank/DDBJ whole genome shotgun (WGS) entry which is preliminary data.</text>
</comment>
<keyword evidence="2" id="KW-1185">Reference proteome</keyword>
<reference evidence="1 2" key="1">
    <citation type="submission" date="2024-09" db="EMBL/GenBank/DDBJ databases">
        <authorList>
            <person name="Sun Q."/>
            <person name="Mori K."/>
        </authorList>
    </citation>
    <scope>NUCLEOTIDE SEQUENCE [LARGE SCALE GENOMIC DNA]</scope>
    <source>
        <strain evidence="1 2">CECT 8300</strain>
    </source>
</reference>
<evidence type="ECO:0000313" key="1">
    <source>
        <dbReference type="EMBL" id="MFB9105739.1"/>
    </source>
</evidence>
<protein>
    <recommendedName>
        <fullName evidence="3">HMA domain-containing protein</fullName>
    </recommendedName>
</protein>
<dbReference type="Proteomes" id="UP001589590">
    <property type="component" value="Unassembled WGS sequence"/>
</dbReference>
<dbReference type="RefSeq" id="WP_290272035.1">
    <property type="nucleotide sequence ID" value="NZ_JAUFQP010000013.1"/>
</dbReference>
<gene>
    <name evidence="1" type="ORF">ACFFU1_12575</name>
</gene>
<proteinExistence type="predicted"/>